<dbReference type="EMBL" id="BLLK01000069">
    <property type="protein sequence ID" value="GFH60576.1"/>
    <property type="molecule type" value="Genomic_DNA"/>
</dbReference>
<evidence type="ECO:0000259" key="5">
    <source>
        <dbReference type="PROSITE" id="PS50600"/>
    </source>
</evidence>
<name>A0AAD3DC53_9STRA</name>
<comment type="similarity">
    <text evidence="1">Belongs to the peptidase C48 family.</text>
</comment>
<evidence type="ECO:0000256" key="3">
    <source>
        <dbReference type="ARBA" id="ARBA00022801"/>
    </source>
</evidence>
<keyword evidence="3" id="KW-0378">Hydrolase</keyword>
<reference evidence="6 7" key="1">
    <citation type="journal article" date="2021" name="Sci. Rep.">
        <title>The genome of the diatom Chaetoceros tenuissimus carries an ancient integrated fragment of an extant virus.</title>
        <authorList>
            <person name="Hongo Y."/>
            <person name="Kimura K."/>
            <person name="Takaki Y."/>
            <person name="Yoshida Y."/>
            <person name="Baba S."/>
            <person name="Kobayashi G."/>
            <person name="Nagasaki K."/>
            <person name="Hano T."/>
            <person name="Tomaru Y."/>
        </authorList>
    </citation>
    <scope>NUCLEOTIDE SEQUENCE [LARGE SCALE GENOMIC DNA]</scope>
    <source>
        <strain evidence="6 7">NIES-3715</strain>
    </source>
</reference>
<dbReference type="GO" id="GO:0006508">
    <property type="term" value="P:proteolysis"/>
    <property type="evidence" value="ECO:0007669"/>
    <property type="project" value="UniProtKB-KW"/>
</dbReference>
<dbReference type="Pfam" id="PF02902">
    <property type="entry name" value="Peptidase_C48"/>
    <property type="match status" value="1"/>
</dbReference>
<proteinExistence type="inferred from homology"/>
<dbReference type="AlphaFoldDB" id="A0AAD3DC53"/>
<evidence type="ECO:0000313" key="7">
    <source>
        <dbReference type="Proteomes" id="UP001054902"/>
    </source>
</evidence>
<dbReference type="PANTHER" id="PTHR46468:SF1">
    <property type="entry name" value="SENTRIN-SPECIFIC PROTEASE 8"/>
    <property type="match status" value="1"/>
</dbReference>
<dbReference type="PROSITE" id="PS50600">
    <property type="entry name" value="ULP_PROTEASE"/>
    <property type="match status" value="1"/>
</dbReference>
<organism evidence="6 7">
    <name type="scientific">Chaetoceros tenuissimus</name>
    <dbReference type="NCBI Taxonomy" id="426638"/>
    <lineage>
        <taxon>Eukaryota</taxon>
        <taxon>Sar</taxon>
        <taxon>Stramenopiles</taxon>
        <taxon>Ochrophyta</taxon>
        <taxon>Bacillariophyta</taxon>
        <taxon>Coscinodiscophyceae</taxon>
        <taxon>Chaetocerotophycidae</taxon>
        <taxon>Chaetocerotales</taxon>
        <taxon>Chaetocerotaceae</taxon>
        <taxon>Chaetoceros</taxon>
    </lineage>
</organism>
<evidence type="ECO:0000256" key="1">
    <source>
        <dbReference type="ARBA" id="ARBA00005234"/>
    </source>
</evidence>
<evidence type="ECO:0000256" key="4">
    <source>
        <dbReference type="ARBA" id="ARBA00022807"/>
    </source>
</evidence>
<dbReference type="InterPro" id="IPR044613">
    <property type="entry name" value="Nep1/2-like"/>
</dbReference>
<dbReference type="Proteomes" id="UP001054902">
    <property type="component" value="Unassembled WGS sequence"/>
</dbReference>
<dbReference type="InterPro" id="IPR003653">
    <property type="entry name" value="Peptidase_C48_C"/>
</dbReference>
<dbReference type="SUPFAM" id="SSF54001">
    <property type="entry name" value="Cysteine proteinases"/>
    <property type="match status" value="1"/>
</dbReference>
<evidence type="ECO:0000313" key="6">
    <source>
        <dbReference type="EMBL" id="GFH60576.1"/>
    </source>
</evidence>
<protein>
    <recommendedName>
        <fullName evidence="5">Ubiquitin-like protease family profile domain-containing protein</fullName>
    </recommendedName>
</protein>
<keyword evidence="2" id="KW-0645">Protease</keyword>
<gene>
    <name evidence="6" type="ORF">CTEN210_17052</name>
</gene>
<feature type="domain" description="Ubiquitin-like protease family profile" evidence="5">
    <location>
        <begin position="13"/>
        <end position="200"/>
    </location>
</feature>
<dbReference type="Gene3D" id="3.40.395.10">
    <property type="entry name" value="Adenoviral Proteinase, Chain A"/>
    <property type="match status" value="1"/>
</dbReference>
<dbReference type="GO" id="GO:0000338">
    <property type="term" value="P:protein deneddylation"/>
    <property type="evidence" value="ECO:0007669"/>
    <property type="project" value="TreeGrafter"/>
</dbReference>
<dbReference type="InterPro" id="IPR038765">
    <property type="entry name" value="Papain-like_cys_pep_sf"/>
</dbReference>
<dbReference type="GO" id="GO:0008234">
    <property type="term" value="F:cysteine-type peptidase activity"/>
    <property type="evidence" value="ECO:0007669"/>
    <property type="project" value="UniProtKB-KW"/>
</dbReference>
<sequence length="258" mass="29055">MSDDSMVINFHDAVLYQSDLKLLHDGNWLNDSCINYGITRLAVQGQSSLFNLQYVDPSVVSFFMHQLTPGEDDDEMIVLYKNWNIASSEKSKTPTILFVPINDNNAIGFGSGSQNMYDGNHWSLLVTIINNGILTSFHLDSSSNYNGIASSQVHKRLRYIVELGISGKIEKYVDIIECKTPQQKNGYDCGLHCLIAAEAISRLFWHATQETLETFQNNNVSRIQESLEDSTKSFVNSFKNDIGVVARKRLLKSIETET</sequence>
<comment type="caution">
    <text evidence="6">The sequence shown here is derived from an EMBL/GenBank/DDBJ whole genome shotgun (WGS) entry which is preliminary data.</text>
</comment>
<dbReference type="PANTHER" id="PTHR46468">
    <property type="entry name" value="SENTRIN-SPECIFIC PROTEASE 8"/>
    <property type="match status" value="1"/>
</dbReference>
<evidence type="ECO:0000256" key="2">
    <source>
        <dbReference type="ARBA" id="ARBA00022670"/>
    </source>
</evidence>
<keyword evidence="4" id="KW-0788">Thiol protease</keyword>
<dbReference type="GO" id="GO:0019784">
    <property type="term" value="F:deNEDDylase activity"/>
    <property type="evidence" value="ECO:0007669"/>
    <property type="project" value="InterPro"/>
</dbReference>
<accession>A0AAD3DC53</accession>
<keyword evidence="7" id="KW-1185">Reference proteome</keyword>